<protein>
    <submittedName>
        <fullName evidence="2">Uncharacterized protein</fullName>
    </submittedName>
</protein>
<name>A0AAD7YKR7_MYTSE</name>
<sequence>MSIPLLIYWAITKIMPVVDSASLRKSVFVPLISNVDNESSDGYLSNEMPESILSILRTEVSTEKILNLRQYDGYTFDYSRCIQFNDRILCGYDKNKGTPLDDYTMIDIGNGCRSRGDRIECGYDNPHYQNLRQPVVHGRVSEHDKDSEHNTQHRNNHHHEKNHHFRSLHHHGKKHHVIRARQPPTRTAAITDPTTPSVTINKMETDSDPENKLLKSVSMKAKDMSVESIKTRAKIDEATPTTNTAETSTTTTVKPTESKSTITSRSTRKTPQSTTTKTTTLTTNITTLPKNSESNEISDDETKILRLEPVIKQSRRLLTKLLPTIPKLDSKFKSDRIVHSRILSIGKTGQGKKNGAVLRMETDSAEKKVKTACVEQEDRVVCYDFKT</sequence>
<dbReference type="AlphaFoldDB" id="A0AAD7YKR7"/>
<evidence type="ECO:0000313" key="3">
    <source>
        <dbReference type="Proteomes" id="UP001231518"/>
    </source>
</evidence>
<dbReference type="Proteomes" id="UP001231518">
    <property type="component" value="Chromosome 18"/>
</dbReference>
<evidence type="ECO:0000313" key="2">
    <source>
        <dbReference type="EMBL" id="KAJ8717941.1"/>
    </source>
</evidence>
<gene>
    <name evidence="2" type="ORF">PYW07_005871</name>
</gene>
<reference evidence="2" key="1">
    <citation type="submission" date="2023-03" db="EMBL/GenBank/DDBJ databases">
        <title>Chromosome-level genomes of two armyworms, Mythimna separata and Mythimna loreyi, provide insights into the biosynthesis and reception of sex pheromones.</title>
        <authorList>
            <person name="Zhao H."/>
        </authorList>
    </citation>
    <scope>NUCLEOTIDE SEQUENCE</scope>
    <source>
        <strain evidence="2">BeijingLab</strain>
        <tissue evidence="2">Pupa</tissue>
    </source>
</reference>
<comment type="caution">
    <text evidence="2">The sequence shown here is derived from an EMBL/GenBank/DDBJ whole genome shotgun (WGS) entry which is preliminary data.</text>
</comment>
<evidence type="ECO:0000256" key="1">
    <source>
        <dbReference type="SAM" id="MobiDB-lite"/>
    </source>
</evidence>
<keyword evidence="3" id="KW-1185">Reference proteome</keyword>
<feature type="compositionally biased region" description="Polar residues" evidence="1">
    <location>
        <begin position="192"/>
        <end position="202"/>
    </location>
</feature>
<feature type="region of interest" description="Disordered" evidence="1">
    <location>
        <begin position="239"/>
        <end position="278"/>
    </location>
</feature>
<dbReference type="EMBL" id="JARGEI010000016">
    <property type="protein sequence ID" value="KAJ8717941.1"/>
    <property type="molecule type" value="Genomic_DNA"/>
</dbReference>
<feature type="compositionally biased region" description="Basic and acidic residues" evidence="1">
    <location>
        <begin position="141"/>
        <end position="151"/>
    </location>
</feature>
<feature type="region of interest" description="Disordered" evidence="1">
    <location>
        <begin position="187"/>
        <end position="208"/>
    </location>
</feature>
<feature type="region of interest" description="Disordered" evidence="1">
    <location>
        <begin position="141"/>
        <end position="173"/>
    </location>
</feature>
<feature type="compositionally biased region" description="Basic residues" evidence="1">
    <location>
        <begin position="152"/>
        <end position="173"/>
    </location>
</feature>
<proteinExistence type="predicted"/>
<organism evidence="2 3">
    <name type="scientific">Mythimna separata</name>
    <name type="common">Oriental armyworm</name>
    <name type="synonym">Pseudaletia separata</name>
    <dbReference type="NCBI Taxonomy" id="271217"/>
    <lineage>
        <taxon>Eukaryota</taxon>
        <taxon>Metazoa</taxon>
        <taxon>Ecdysozoa</taxon>
        <taxon>Arthropoda</taxon>
        <taxon>Hexapoda</taxon>
        <taxon>Insecta</taxon>
        <taxon>Pterygota</taxon>
        <taxon>Neoptera</taxon>
        <taxon>Endopterygota</taxon>
        <taxon>Lepidoptera</taxon>
        <taxon>Glossata</taxon>
        <taxon>Ditrysia</taxon>
        <taxon>Noctuoidea</taxon>
        <taxon>Noctuidae</taxon>
        <taxon>Noctuinae</taxon>
        <taxon>Hadenini</taxon>
        <taxon>Mythimna</taxon>
    </lineage>
</organism>
<accession>A0AAD7YKR7</accession>